<name>A0A0E9TZ04_ANGAN</name>
<accession>A0A0E9TZ04</accession>
<reference evidence="1" key="2">
    <citation type="journal article" date="2015" name="Fish Shellfish Immunol.">
        <title>Early steps in the European eel (Anguilla anguilla)-Vibrio vulnificus interaction in the gills: Role of the RtxA13 toxin.</title>
        <authorList>
            <person name="Callol A."/>
            <person name="Pajuelo D."/>
            <person name="Ebbesson L."/>
            <person name="Teles M."/>
            <person name="MacKenzie S."/>
            <person name="Amaro C."/>
        </authorList>
    </citation>
    <scope>NUCLEOTIDE SEQUENCE</scope>
</reference>
<proteinExistence type="predicted"/>
<reference evidence="1" key="1">
    <citation type="submission" date="2014-11" db="EMBL/GenBank/DDBJ databases">
        <authorList>
            <person name="Amaro Gonzalez C."/>
        </authorList>
    </citation>
    <scope>NUCLEOTIDE SEQUENCE</scope>
</reference>
<sequence>MTPPTSSLTQTPTHIFSGMPCAATL</sequence>
<dbReference type="AlphaFoldDB" id="A0A0E9TZ04"/>
<dbReference type="EMBL" id="GBXM01049826">
    <property type="protein sequence ID" value="JAH58751.1"/>
    <property type="molecule type" value="Transcribed_RNA"/>
</dbReference>
<organism evidence="1">
    <name type="scientific">Anguilla anguilla</name>
    <name type="common">European freshwater eel</name>
    <name type="synonym">Muraena anguilla</name>
    <dbReference type="NCBI Taxonomy" id="7936"/>
    <lineage>
        <taxon>Eukaryota</taxon>
        <taxon>Metazoa</taxon>
        <taxon>Chordata</taxon>
        <taxon>Craniata</taxon>
        <taxon>Vertebrata</taxon>
        <taxon>Euteleostomi</taxon>
        <taxon>Actinopterygii</taxon>
        <taxon>Neopterygii</taxon>
        <taxon>Teleostei</taxon>
        <taxon>Anguilliformes</taxon>
        <taxon>Anguillidae</taxon>
        <taxon>Anguilla</taxon>
    </lineage>
</organism>
<evidence type="ECO:0000313" key="1">
    <source>
        <dbReference type="EMBL" id="JAH58751.1"/>
    </source>
</evidence>
<protein>
    <submittedName>
        <fullName evidence="1">Uncharacterized protein</fullName>
    </submittedName>
</protein>